<keyword evidence="4" id="KW-0804">Transcription</keyword>
<dbReference type="Pfam" id="PF00072">
    <property type="entry name" value="Response_reg"/>
    <property type="match status" value="1"/>
</dbReference>
<evidence type="ECO:0000256" key="1">
    <source>
        <dbReference type="ARBA" id="ARBA00022741"/>
    </source>
</evidence>
<evidence type="ECO:0000313" key="9">
    <source>
        <dbReference type="Proteomes" id="UP000663720"/>
    </source>
</evidence>
<dbReference type="RefSeq" id="WP_207692427.1">
    <property type="nucleotide sequence ID" value="NZ_CP061799.1"/>
</dbReference>
<evidence type="ECO:0000256" key="2">
    <source>
        <dbReference type="ARBA" id="ARBA00022840"/>
    </source>
</evidence>
<dbReference type="InterPro" id="IPR001789">
    <property type="entry name" value="Sig_transdc_resp-reg_receiver"/>
</dbReference>
<dbReference type="InterPro" id="IPR002197">
    <property type="entry name" value="HTH_Fis"/>
</dbReference>
<organism evidence="8 9">
    <name type="scientific">Desulfonema limicola</name>
    <dbReference type="NCBI Taxonomy" id="45656"/>
    <lineage>
        <taxon>Bacteria</taxon>
        <taxon>Pseudomonadati</taxon>
        <taxon>Thermodesulfobacteriota</taxon>
        <taxon>Desulfobacteria</taxon>
        <taxon>Desulfobacterales</taxon>
        <taxon>Desulfococcaceae</taxon>
        <taxon>Desulfonema</taxon>
    </lineage>
</organism>
<dbReference type="Gene3D" id="3.40.50.300">
    <property type="entry name" value="P-loop containing nucleotide triphosphate hydrolases"/>
    <property type="match status" value="1"/>
</dbReference>
<dbReference type="EMBL" id="CP061799">
    <property type="protein sequence ID" value="QTA80861.1"/>
    <property type="molecule type" value="Genomic_DNA"/>
</dbReference>
<dbReference type="SUPFAM" id="SSF46689">
    <property type="entry name" value="Homeodomain-like"/>
    <property type="match status" value="1"/>
</dbReference>
<dbReference type="PROSITE" id="PS00675">
    <property type="entry name" value="SIGMA54_INTERACT_1"/>
    <property type="match status" value="1"/>
</dbReference>
<dbReference type="SUPFAM" id="SSF52172">
    <property type="entry name" value="CheY-like"/>
    <property type="match status" value="1"/>
</dbReference>
<dbReference type="SMART" id="SM00448">
    <property type="entry name" value="REC"/>
    <property type="match status" value="1"/>
</dbReference>
<feature type="domain" description="Response regulatory" evidence="7">
    <location>
        <begin position="4"/>
        <end position="120"/>
    </location>
</feature>
<evidence type="ECO:0000256" key="5">
    <source>
        <dbReference type="PROSITE-ProRule" id="PRU00169"/>
    </source>
</evidence>
<evidence type="ECO:0000256" key="3">
    <source>
        <dbReference type="ARBA" id="ARBA00023015"/>
    </source>
</evidence>
<proteinExistence type="predicted"/>
<dbReference type="Gene3D" id="1.10.10.60">
    <property type="entry name" value="Homeodomain-like"/>
    <property type="match status" value="1"/>
</dbReference>
<dbReference type="Pfam" id="PF25601">
    <property type="entry name" value="AAA_lid_14"/>
    <property type="match status" value="1"/>
</dbReference>
<dbReference type="GO" id="GO:0006355">
    <property type="term" value="P:regulation of DNA-templated transcription"/>
    <property type="evidence" value="ECO:0007669"/>
    <property type="project" value="InterPro"/>
</dbReference>
<accession>A0A975GGY3</accession>
<dbReference type="PANTHER" id="PTHR32071:SF13">
    <property type="entry name" value="RESPONSE REGULATOR HSFA"/>
    <property type="match status" value="1"/>
</dbReference>
<comment type="caution">
    <text evidence="5">Lacks conserved residue(s) required for the propagation of feature annotation.</text>
</comment>
<dbReference type="CDD" id="cd00009">
    <property type="entry name" value="AAA"/>
    <property type="match status" value="1"/>
</dbReference>
<dbReference type="AlphaFoldDB" id="A0A975GGY3"/>
<dbReference type="GO" id="GO:0000160">
    <property type="term" value="P:phosphorelay signal transduction system"/>
    <property type="evidence" value="ECO:0007669"/>
    <property type="project" value="InterPro"/>
</dbReference>
<dbReference type="InterPro" id="IPR011006">
    <property type="entry name" value="CheY-like_superfamily"/>
</dbReference>
<dbReference type="PANTHER" id="PTHR32071">
    <property type="entry name" value="TRANSCRIPTIONAL REGULATORY PROTEIN"/>
    <property type="match status" value="1"/>
</dbReference>
<dbReference type="InterPro" id="IPR058031">
    <property type="entry name" value="AAA_lid_NorR"/>
</dbReference>
<gene>
    <name evidence="8" type="ORF">dnl_31740</name>
</gene>
<evidence type="ECO:0000256" key="4">
    <source>
        <dbReference type="ARBA" id="ARBA00023163"/>
    </source>
</evidence>
<dbReference type="GO" id="GO:0005524">
    <property type="term" value="F:ATP binding"/>
    <property type="evidence" value="ECO:0007669"/>
    <property type="project" value="UniProtKB-KW"/>
</dbReference>
<dbReference type="PROSITE" id="PS50110">
    <property type="entry name" value="RESPONSE_REGULATORY"/>
    <property type="match status" value="1"/>
</dbReference>
<feature type="domain" description="Sigma-54 factor interaction" evidence="6">
    <location>
        <begin position="149"/>
        <end position="375"/>
    </location>
</feature>
<evidence type="ECO:0000259" key="7">
    <source>
        <dbReference type="PROSITE" id="PS50110"/>
    </source>
</evidence>
<evidence type="ECO:0000259" key="6">
    <source>
        <dbReference type="PROSITE" id="PS50045"/>
    </source>
</evidence>
<dbReference type="Pfam" id="PF00158">
    <property type="entry name" value="Sigma54_activat"/>
    <property type="match status" value="1"/>
</dbReference>
<dbReference type="Gene3D" id="3.40.50.2300">
    <property type="match status" value="1"/>
</dbReference>
<dbReference type="GO" id="GO:0043565">
    <property type="term" value="F:sequence-specific DNA binding"/>
    <property type="evidence" value="ECO:0007669"/>
    <property type="project" value="InterPro"/>
</dbReference>
<dbReference type="PROSITE" id="PS50045">
    <property type="entry name" value="SIGMA54_INTERACT_4"/>
    <property type="match status" value="1"/>
</dbReference>
<dbReference type="Gene3D" id="1.10.8.60">
    <property type="match status" value="1"/>
</dbReference>
<dbReference type="SUPFAM" id="SSF52540">
    <property type="entry name" value="P-loop containing nucleoside triphosphate hydrolases"/>
    <property type="match status" value="1"/>
</dbReference>
<dbReference type="SMART" id="SM00382">
    <property type="entry name" value="AAA"/>
    <property type="match status" value="1"/>
</dbReference>
<dbReference type="Pfam" id="PF02954">
    <property type="entry name" value="HTH_8"/>
    <property type="match status" value="1"/>
</dbReference>
<dbReference type="KEGG" id="dli:dnl_31740"/>
<protein>
    <submittedName>
        <fullName evidence="8">Two component system response regulator, sigma54-specific</fullName>
    </submittedName>
</protein>
<evidence type="ECO:0000313" key="8">
    <source>
        <dbReference type="EMBL" id="QTA80861.1"/>
    </source>
</evidence>
<dbReference type="InterPro" id="IPR027417">
    <property type="entry name" value="P-loop_NTPase"/>
</dbReference>
<reference evidence="8" key="1">
    <citation type="journal article" date="2021" name="Microb. Physiol.">
        <title>Proteogenomic Insights into the Physiology of Marine, Sulfate-Reducing, Filamentous Desulfonema limicola and Desulfonema magnum.</title>
        <authorList>
            <person name="Schnaars V."/>
            <person name="Wohlbrand L."/>
            <person name="Scheve S."/>
            <person name="Hinrichs C."/>
            <person name="Reinhardt R."/>
            <person name="Rabus R."/>
        </authorList>
    </citation>
    <scope>NUCLEOTIDE SEQUENCE</scope>
    <source>
        <strain evidence="8">5ac10</strain>
    </source>
</reference>
<keyword evidence="1" id="KW-0547">Nucleotide-binding</keyword>
<dbReference type="Proteomes" id="UP000663720">
    <property type="component" value="Chromosome"/>
</dbReference>
<dbReference type="InterPro" id="IPR025662">
    <property type="entry name" value="Sigma_54_int_dom_ATP-bd_1"/>
</dbReference>
<keyword evidence="9" id="KW-1185">Reference proteome</keyword>
<sequence length="459" mass="51919">MDDQIIIVDNDSIYLDVLWSRLSSGGFKNVIIEDTAIKAVEMFKNNIHFDLALICMSMPDMNGMELLEIIKSTNPGTECIMLAAVNDAKVAVDCIRKGAYDYLLKPVPQRDLLLSVQRALERRHLLGLLEIDKRRSLPELFSKGPFKTIVTRSRNMLKVLKEAELHARSDVPVLITGESGTGKELLARAVHAESLRAEFRMTTVNMAALTGSLFDAEFFGHTKGAFTGAERERTGYLEHTDGGTLFLDEIGIMPRELQGKLLRVLQNGEYIRLGSNKTQKADIRIIAATNEDMEHMVANKRFRSDLYYRLKGGWLHLPPLRERKADIPLLISVFLKEFCNDARCSIDVQAMSVLMSYNYPGNVRELKSVIQASVNLAQGKPITFNCLPEHIRNRKLRMPEPVKDLEKENDQEILSMAQMEKSHILKVYKQMNLNKSKTARVLGIGLNTLRRKLSAYGQK</sequence>
<keyword evidence="2" id="KW-0067">ATP-binding</keyword>
<name>A0A975GGY3_9BACT</name>
<keyword evidence="3" id="KW-0805">Transcription regulation</keyword>
<dbReference type="InterPro" id="IPR002078">
    <property type="entry name" value="Sigma_54_int"/>
</dbReference>
<dbReference type="InterPro" id="IPR003593">
    <property type="entry name" value="AAA+_ATPase"/>
</dbReference>
<dbReference type="InterPro" id="IPR009057">
    <property type="entry name" value="Homeodomain-like_sf"/>
</dbReference>
<dbReference type="FunFam" id="3.40.50.300:FF:000006">
    <property type="entry name" value="DNA-binding transcriptional regulator NtrC"/>
    <property type="match status" value="1"/>
</dbReference>